<evidence type="ECO:0000256" key="3">
    <source>
        <dbReference type="ARBA" id="ARBA00022630"/>
    </source>
</evidence>
<evidence type="ECO:0000256" key="4">
    <source>
        <dbReference type="ARBA" id="ARBA00022827"/>
    </source>
</evidence>
<keyword evidence="4" id="KW-0274">FAD</keyword>
<dbReference type="SUPFAM" id="SSF56176">
    <property type="entry name" value="FAD-binding/transporter-associated domain-like"/>
    <property type="match status" value="1"/>
</dbReference>
<keyword evidence="8" id="KW-1185">Reference proteome</keyword>
<dbReference type="PANTHER" id="PTHR42973">
    <property type="entry name" value="BINDING OXIDOREDUCTASE, PUTATIVE (AFU_ORTHOLOGUE AFUA_1G17690)-RELATED"/>
    <property type="match status" value="1"/>
</dbReference>
<dbReference type="Pfam" id="PF01565">
    <property type="entry name" value="FAD_binding_4"/>
    <property type="match status" value="1"/>
</dbReference>
<dbReference type="InterPro" id="IPR016166">
    <property type="entry name" value="FAD-bd_PCMH"/>
</dbReference>
<evidence type="ECO:0000259" key="6">
    <source>
        <dbReference type="PROSITE" id="PS51387"/>
    </source>
</evidence>
<dbReference type="InterPro" id="IPR036661">
    <property type="entry name" value="Luciferase-like_sf"/>
</dbReference>
<dbReference type="RefSeq" id="WP_152195336.1">
    <property type="nucleotide sequence ID" value="NZ_VUKD01000003.1"/>
</dbReference>
<dbReference type="InterPro" id="IPR006094">
    <property type="entry name" value="Oxid_FAD_bind_N"/>
</dbReference>
<accession>A0A6N7ENH8</accession>
<dbReference type="GO" id="GO:0071949">
    <property type="term" value="F:FAD binding"/>
    <property type="evidence" value="ECO:0007669"/>
    <property type="project" value="InterPro"/>
</dbReference>
<dbReference type="AlphaFoldDB" id="A0A6N7ENH8"/>
<dbReference type="PANTHER" id="PTHR42973:SF39">
    <property type="entry name" value="FAD-BINDING PCMH-TYPE DOMAIN-CONTAINING PROTEIN"/>
    <property type="match status" value="1"/>
</dbReference>
<reference evidence="7 8" key="1">
    <citation type="submission" date="2019-10" db="EMBL/GenBank/DDBJ databases">
        <title>Georgenia wutianyii sp. nov. and Georgenia yuyongxinii sp. nov. isolated from plateau pika (Ochotona curzoniae) in the Qinghai-Tibet plateau of China.</title>
        <authorList>
            <person name="Tian Z."/>
        </authorList>
    </citation>
    <scope>NUCLEOTIDE SEQUENCE [LARGE SCALE GENOMIC DNA]</scope>
    <source>
        <strain evidence="7 8">JCM 19765</strain>
    </source>
</reference>
<dbReference type="Gene3D" id="3.30.43.10">
    <property type="entry name" value="Uridine Diphospho-n-acetylenolpyruvylglucosamine Reductase, domain 2"/>
    <property type="match status" value="1"/>
</dbReference>
<dbReference type="InterPro" id="IPR050416">
    <property type="entry name" value="FAD-linked_Oxidoreductase"/>
</dbReference>
<dbReference type="Gene3D" id="3.40.462.20">
    <property type="match status" value="1"/>
</dbReference>
<dbReference type="InterPro" id="IPR036318">
    <property type="entry name" value="FAD-bd_PCMH-like_sf"/>
</dbReference>
<keyword evidence="3" id="KW-0285">Flavoprotein</keyword>
<dbReference type="InterPro" id="IPR016169">
    <property type="entry name" value="FAD-bd_PCMH_sub2"/>
</dbReference>
<dbReference type="SUPFAM" id="SSF51679">
    <property type="entry name" value="Bacterial luciferase-like"/>
    <property type="match status" value="1"/>
</dbReference>
<dbReference type="Pfam" id="PF00296">
    <property type="entry name" value="Bac_luciferase"/>
    <property type="match status" value="1"/>
</dbReference>
<evidence type="ECO:0000313" key="8">
    <source>
        <dbReference type="Proteomes" id="UP000437709"/>
    </source>
</evidence>
<sequence length="760" mass="80226">MDYGHPLQLGTFITPTNDRPQAPVELAVLSEQLGLDLVTFQDHPYQPRFHDTWTLLSWVAAKTSRIRLAPNVVNVPMRPPAVLARAAASLDLMSGGRVELALGAGAFWDAMGAMGVPRLRPGEAVDALGEAIDVIRGIWAADGTITVPGEHHELRGAASGPAPAHNIGIWVGGGRPRMLGLTGSQADGWVVPGGTAGLEALAAGNAVIDDAATAAGRDPREIRRIVNVAGRFADPSGGPATGRGPLAGPPAQWVEQLLPLVVEDGAGTIILATDDADDLRRFAGEVAPALREAVDAERGARGTRVAEIPSIRIRAARRDQIDYDLVPASLRRGAVEPGDARYPTVRSGYMRGGSPGLVLQVRDSSEVATALAFARTQPVPLSIRSAGHGISGRSTNDGGIIIDVSRMNRIEILDEPSRLVRIEPGARWGEVAAALQPHGWALSSGDYGGVGVGGLATAGGIGFLGRKYGLTIDHLRAAELVLADGTSVRASATENPDLFWAVRGAGFSFGVVTALEFVVDEVGDVGFAQLAYDAGDTAEFLHGWGAAVEAAPRDLTSFLIMGRPRGEQVVAQTMTMIDSDDADTILQQLQPFAAIGPLVGQQVQIAPYAAVVSPPEALHASQGEPVSRSGLLEHITPEFAAAAERLIRSGATYFFQIRSLGGATADVAPDATAFAHRTANFSVAAMGASRARLDQAWEALRPHFSGLYVSFETDTRPERVHEAYPAGTLERLRELKRRHDPDNVFRDNFAIAPAEQPVLP</sequence>
<dbReference type="Pfam" id="PF08031">
    <property type="entry name" value="BBE"/>
    <property type="match status" value="1"/>
</dbReference>
<dbReference type="GO" id="GO:0016705">
    <property type="term" value="F:oxidoreductase activity, acting on paired donors, with incorporation or reduction of molecular oxygen"/>
    <property type="evidence" value="ECO:0007669"/>
    <property type="project" value="InterPro"/>
</dbReference>
<comment type="similarity">
    <text evidence="2">Belongs to the oxygen-dependent FAD-linked oxidoreductase family.</text>
</comment>
<dbReference type="Gene3D" id="3.20.20.30">
    <property type="entry name" value="Luciferase-like domain"/>
    <property type="match status" value="1"/>
</dbReference>
<protein>
    <submittedName>
        <fullName evidence="7">LLM class flavin-dependent oxidoreductase</fullName>
    </submittedName>
</protein>
<evidence type="ECO:0000313" key="7">
    <source>
        <dbReference type="EMBL" id="MPV36774.1"/>
    </source>
</evidence>
<evidence type="ECO:0000256" key="2">
    <source>
        <dbReference type="ARBA" id="ARBA00005466"/>
    </source>
</evidence>
<comment type="caution">
    <text evidence="7">The sequence shown here is derived from an EMBL/GenBank/DDBJ whole genome shotgun (WGS) entry which is preliminary data.</text>
</comment>
<dbReference type="EMBL" id="WHPC01000018">
    <property type="protein sequence ID" value="MPV36774.1"/>
    <property type="molecule type" value="Genomic_DNA"/>
</dbReference>
<evidence type="ECO:0000256" key="5">
    <source>
        <dbReference type="ARBA" id="ARBA00023002"/>
    </source>
</evidence>
<gene>
    <name evidence="7" type="ORF">GB881_06825</name>
</gene>
<dbReference type="InterPro" id="IPR012951">
    <property type="entry name" value="BBE"/>
</dbReference>
<dbReference type="Gene3D" id="3.30.465.10">
    <property type="match status" value="1"/>
</dbReference>
<evidence type="ECO:0000256" key="1">
    <source>
        <dbReference type="ARBA" id="ARBA00001974"/>
    </source>
</evidence>
<dbReference type="InterPro" id="IPR011251">
    <property type="entry name" value="Luciferase-like_dom"/>
</dbReference>
<feature type="domain" description="FAD-binding PCMH-type" evidence="6">
    <location>
        <begin position="350"/>
        <end position="522"/>
    </location>
</feature>
<comment type="cofactor">
    <cofactor evidence="1">
        <name>FAD</name>
        <dbReference type="ChEBI" id="CHEBI:57692"/>
    </cofactor>
</comment>
<dbReference type="Proteomes" id="UP000437709">
    <property type="component" value="Unassembled WGS sequence"/>
</dbReference>
<proteinExistence type="inferred from homology"/>
<dbReference type="InterPro" id="IPR016167">
    <property type="entry name" value="FAD-bd_PCMH_sub1"/>
</dbReference>
<organism evidence="7 8">
    <name type="scientific">Georgenia subflava</name>
    <dbReference type="NCBI Taxonomy" id="1622177"/>
    <lineage>
        <taxon>Bacteria</taxon>
        <taxon>Bacillati</taxon>
        <taxon>Actinomycetota</taxon>
        <taxon>Actinomycetes</taxon>
        <taxon>Micrococcales</taxon>
        <taxon>Bogoriellaceae</taxon>
        <taxon>Georgenia</taxon>
    </lineage>
</organism>
<keyword evidence="5" id="KW-0560">Oxidoreductase</keyword>
<dbReference type="PROSITE" id="PS51387">
    <property type="entry name" value="FAD_PCMH"/>
    <property type="match status" value="1"/>
</dbReference>
<name>A0A6N7ENH8_9MICO</name>